<dbReference type="AlphaFoldDB" id="A0A841R7C2"/>
<dbReference type="RefSeq" id="WP_184745245.1">
    <property type="nucleotide sequence ID" value="NZ_JACHGJ010000002.1"/>
</dbReference>
<keyword evidence="1" id="KW-0285">Flavoprotein</keyword>
<dbReference type="EMBL" id="JACHGJ010000002">
    <property type="protein sequence ID" value="MBB6479745.1"/>
    <property type="molecule type" value="Genomic_DNA"/>
</dbReference>
<evidence type="ECO:0000313" key="5">
    <source>
        <dbReference type="Proteomes" id="UP000587760"/>
    </source>
</evidence>
<dbReference type="Proteomes" id="UP000587760">
    <property type="component" value="Unassembled WGS sequence"/>
</dbReference>
<protein>
    <submittedName>
        <fullName evidence="4">Multimeric flavodoxin WrbA</fullName>
    </submittedName>
</protein>
<dbReference type="Pfam" id="PF03358">
    <property type="entry name" value="FMN_red"/>
    <property type="match status" value="1"/>
</dbReference>
<name>A0A841R7C2_9SPIO</name>
<evidence type="ECO:0000313" key="4">
    <source>
        <dbReference type="EMBL" id="MBB6479745.1"/>
    </source>
</evidence>
<proteinExistence type="predicted"/>
<dbReference type="InterPro" id="IPR005025">
    <property type="entry name" value="FMN_Rdtase-like_dom"/>
</dbReference>
<organism evidence="4 5">
    <name type="scientific">Spirochaeta isovalerica</name>
    <dbReference type="NCBI Taxonomy" id="150"/>
    <lineage>
        <taxon>Bacteria</taxon>
        <taxon>Pseudomonadati</taxon>
        <taxon>Spirochaetota</taxon>
        <taxon>Spirochaetia</taxon>
        <taxon>Spirochaetales</taxon>
        <taxon>Spirochaetaceae</taxon>
        <taxon>Spirochaeta</taxon>
    </lineage>
</organism>
<dbReference type="PANTHER" id="PTHR43278:SF2">
    <property type="entry name" value="IRON-SULFUR FLAVOPROTEIN"/>
    <property type="match status" value="1"/>
</dbReference>
<dbReference type="PANTHER" id="PTHR43278">
    <property type="entry name" value="NAD(P)H-DEPENDENT FMN-CONTAINING OXIDOREDUCTASE YWQN-RELATED"/>
    <property type="match status" value="1"/>
</dbReference>
<keyword evidence="2" id="KW-0288">FMN</keyword>
<dbReference type="Gene3D" id="3.40.50.360">
    <property type="match status" value="1"/>
</dbReference>
<keyword evidence="5" id="KW-1185">Reference proteome</keyword>
<accession>A0A841R7C2</accession>
<dbReference type="GO" id="GO:0016491">
    <property type="term" value="F:oxidoreductase activity"/>
    <property type="evidence" value="ECO:0007669"/>
    <property type="project" value="InterPro"/>
</dbReference>
<comment type="caution">
    <text evidence="4">The sequence shown here is derived from an EMBL/GenBank/DDBJ whole genome shotgun (WGS) entry which is preliminary data.</text>
</comment>
<dbReference type="SUPFAM" id="SSF52218">
    <property type="entry name" value="Flavoproteins"/>
    <property type="match status" value="1"/>
</dbReference>
<evidence type="ECO:0000259" key="3">
    <source>
        <dbReference type="Pfam" id="PF03358"/>
    </source>
</evidence>
<dbReference type="InterPro" id="IPR051796">
    <property type="entry name" value="ISF_SsuE-like"/>
</dbReference>
<sequence length="250" mass="28680">MKITAFVGSARKAHSFGAAEEFLKYINDREKIDYEILNLNDYNLKICRGCKLCTDKGEELCPLKDDRDILINKMRESDGVIFISPNYTFQVSGMMKVFLDRLAFICHRPEFFGKAFTSIVPQGIFGGGKIVKYLDFIGSPMGFNVVRGSCITTLEPMTDKGKARNSRVLTRHASRFYKRLKQNSLKTPNLFELAMFRLSRTKIKTMQDETFGDYRYYRAKGWFDSPFYYPVKLGPVKILTGKLVDSLSRG</sequence>
<evidence type="ECO:0000256" key="1">
    <source>
        <dbReference type="ARBA" id="ARBA00022630"/>
    </source>
</evidence>
<gene>
    <name evidence="4" type="ORF">HNR50_001403</name>
</gene>
<dbReference type="InterPro" id="IPR029039">
    <property type="entry name" value="Flavoprotein-like_sf"/>
</dbReference>
<reference evidence="4 5" key="1">
    <citation type="submission" date="2020-08" db="EMBL/GenBank/DDBJ databases">
        <title>Genomic Encyclopedia of Type Strains, Phase IV (KMG-IV): sequencing the most valuable type-strain genomes for metagenomic binning, comparative biology and taxonomic classification.</title>
        <authorList>
            <person name="Goeker M."/>
        </authorList>
    </citation>
    <scope>NUCLEOTIDE SEQUENCE [LARGE SCALE GENOMIC DNA]</scope>
    <source>
        <strain evidence="4 5">DSM 2461</strain>
    </source>
</reference>
<evidence type="ECO:0000256" key="2">
    <source>
        <dbReference type="ARBA" id="ARBA00022643"/>
    </source>
</evidence>
<feature type="domain" description="NADPH-dependent FMN reductase-like" evidence="3">
    <location>
        <begin position="1"/>
        <end position="148"/>
    </location>
</feature>